<evidence type="ECO:0000256" key="4">
    <source>
        <dbReference type="ARBA" id="ARBA00023163"/>
    </source>
</evidence>
<organism evidence="7 8">
    <name type="scientific">Arachis hypogaea</name>
    <name type="common">Peanut</name>
    <dbReference type="NCBI Taxonomy" id="3818"/>
    <lineage>
        <taxon>Eukaryota</taxon>
        <taxon>Viridiplantae</taxon>
        <taxon>Streptophyta</taxon>
        <taxon>Embryophyta</taxon>
        <taxon>Tracheophyta</taxon>
        <taxon>Spermatophyta</taxon>
        <taxon>Magnoliopsida</taxon>
        <taxon>eudicotyledons</taxon>
        <taxon>Gunneridae</taxon>
        <taxon>Pentapetalae</taxon>
        <taxon>rosids</taxon>
        <taxon>fabids</taxon>
        <taxon>Fabales</taxon>
        <taxon>Fabaceae</taxon>
        <taxon>Papilionoideae</taxon>
        <taxon>50 kb inversion clade</taxon>
        <taxon>dalbergioids sensu lato</taxon>
        <taxon>Dalbergieae</taxon>
        <taxon>Pterocarpus clade</taxon>
        <taxon>Arachis</taxon>
    </lineage>
</organism>
<dbReference type="GO" id="GO:0008289">
    <property type="term" value="F:lipid binding"/>
    <property type="evidence" value="ECO:0007669"/>
    <property type="project" value="InterPro"/>
</dbReference>
<feature type="domain" description="START" evidence="6">
    <location>
        <begin position="1"/>
        <end position="138"/>
    </location>
</feature>
<keyword evidence="2" id="KW-0238">DNA-binding</keyword>
<dbReference type="InterPro" id="IPR057993">
    <property type="entry name" value="HD-Zip_IV_C"/>
</dbReference>
<dbReference type="GO" id="GO:0003677">
    <property type="term" value="F:DNA binding"/>
    <property type="evidence" value="ECO:0007669"/>
    <property type="project" value="UniProtKB-KW"/>
</dbReference>
<name>A0A444ZSP9_ARAHY</name>
<evidence type="ECO:0000313" key="8">
    <source>
        <dbReference type="Proteomes" id="UP000289738"/>
    </source>
</evidence>
<evidence type="ECO:0000256" key="3">
    <source>
        <dbReference type="ARBA" id="ARBA00023155"/>
    </source>
</evidence>
<reference evidence="7 8" key="1">
    <citation type="submission" date="2019-01" db="EMBL/GenBank/DDBJ databases">
        <title>Sequencing of cultivated peanut Arachis hypogaea provides insights into genome evolution and oil improvement.</title>
        <authorList>
            <person name="Chen X."/>
        </authorList>
    </citation>
    <scope>NUCLEOTIDE SEQUENCE [LARGE SCALE GENOMIC DNA]</scope>
    <source>
        <strain evidence="8">cv. Fuhuasheng</strain>
        <tissue evidence="7">Leaves</tissue>
    </source>
</reference>
<accession>A0A444ZSP9</accession>
<evidence type="ECO:0000256" key="1">
    <source>
        <dbReference type="ARBA" id="ARBA00023015"/>
    </source>
</evidence>
<keyword evidence="4" id="KW-0804">Transcription</keyword>
<dbReference type="InterPro" id="IPR002913">
    <property type="entry name" value="START_lipid-bd_dom"/>
</dbReference>
<evidence type="ECO:0000259" key="6">
    <source>
        <dbReference type="PROSITE" id="PS50848"/>
    </source>
</evidence>
<dbReference type="EMBL" id="SDMP01000013">
    <property type="protein sequence ID" value="RYR17241.1"/>
    <property type="molecule type" value="Genomic_DNA"/>
</dbReference>
<evidence type="ECO:0000256" key="2">
    <source>
        <dbReference type="ARBA" id="ARBA00023125"/>
    </source>
</evidence>
<dbReference type="Proteomes" id="UP000289738">
    <property type="component" value="Chromosome B03"/>
</dbReference>
<gene>
    <name evidence="7" type="ORF">Ahy_B03g062013</name>
</gene>
<dbReference type="PROSITE" id="PS50848">
    <property type="entry name" value="START"/>
    <property type="match status" value="1"/>
</dbReference>
<dbReference type="STRING" id="3818.A0A444ZSP9"/>
<dbReference type="InterPro" id="IPR042160">
    <property type="entry name" value="HD-Zip_IV"/>
</dbReference>
<dbReference type="Pfam" id="PF25797">
    <property type="entry name" value="PDF2_C"/>
    <property type="match status" value="1"/>
</dbReference>
<dbReference type="PANTHER" id="PTHR45654">
    <property type="entry name" value="HOMEOBOX-LEUCINE ZIPPER PROTEIN MERISTEM L1"/>
    <property type="match status" value="1"/>
</dbReference>
<dbReference type="Pfam" id="PF01852">
    <property type="entry name" value="START"/>
    <property type="match status" value="1"/>
</dbReference>
<comment type="caution">
    <text evidence="7">The sequence shown here is derived from an EMBL/GenBank/DDBJ whole genome shotgun (WGS) entry which is preliminary data.</text>
</comment>
<dbReference type="AlphaFoldDB" id="A0A444ZSP9"/>
<evidence type="ECO:0000256" key="5">
    <source>
        <dbReference type="ARBA" id="ARBA00023242"/>
    </source>
</evidence>
<sequence>MVKKADTIEVLNTGLPQTRSGALQLMYADIHILSPLLRSREFFFLRYCVQVDVGAWIIADVSFDSSRFLHSLTWKLPSGCLIHDMNDGYSTITWVEHVEISDSIQTNPIFRDLVCSNSAFGAERWILTLERMCERIAFASMNMMPSCDSGVIASPEGRKNVMEFSERMVKLFCGSLDMTGNMELQYGKNNNGVRVGIRRSIEAGVPKGLIVTASTSLWLPLLPQTLFNFFKDPSTRHQWDVLCHGNPVTQIQRISNGTFSDNFTTILRPYIPTENNTLLLQECCTDFLGSVVVYAPVDVGTITAAINGEDTTTMPILPSGFTICGDGSPPRGAFFGCALPESRHYGGSILTVTVQVLVSNQNAVGQFNMNTVDAVNGLAATTVKKIKAAFKCP</sequence>
<keyword evidence="8" id="KW-1185">Reference proteome</keyword>
<keyword evidence="5" id="KW-0539">Nucleus</keyword>
<proteinExistence type="predicted"/>
<keyword evidence="3" id="KW-0371">Homeobox</keyword>
<keyword evidence="1" id="KW-0805">Transcription regulation</keyword>
<protein>
    <recommendedName>
        <fullName evidence="6">START domain-containing protein</fullName>
    </recommendedName>
</protein>
<evidence type="ECO:0000313" key="7">
    <source>
        <dbReference type="EMBL" id="RYR17241.1"/>
    </source>
</evidence>
<dbReference type="SUPFAM" id="SSF55961">
    <property type="entry name" value="Bet v1-like"/>
    <property type="match status" value="2"/>
</dbReference>
<dbReference type="PANTHER" id="PTHR45654:SF9">
    <property type="entry name" value="HOMEOBOX-LEUCINE ZIPPER PROTEIN HDG10-RELATED"/>
    <property type="match status" value="1"/>
</dbReference>